<comment type="caution">
    <text evidence="1">The sequence shown here is derived from an EMBL/GenBank/DDBJ whole genome shotgun (WGS) entry which is preliminary data.</text>
</comment>
<name>A0A9P0PDL8_ACAOB</name>
<evidence type="ECO:0000313" key="1">
    <source>
        <dbReference type="EMBL" id="CAH1981397.1"/>
    </source>
</evidence>
<sequence length="25" mass="3170">MRTNTPFRQFLYKTFTCTTKNFYFI</sequence>
<protein>
    <submittedName>
        <fullName evidence="1">Uncharacterized protein</fullName>
    </submittedName>
</protein>
<reference evidence="1" key="1">
    <citation type="submission" date="2022-03" db="EMBL/GenBank/DDBJ databases">
        <authorList>
            <person name="Sayadi A."/>
        </authorList>
    </citation>
    <scope>NUCLEOTIDE SEQUENCE</scope>
</reference>
<organism evidence="1 2">
    <name type="scientific">Acanthoscelides obtectus</name>
    <name type="common">Bean weevil</name>
    <name type="synonym">Bruchus obtectus</name>
    <dbReference type="NCBI Taxonomy" id="200917"/>
    <lineage>
        <taxon>Eukaryota</taxon>
        <taxon>Metazoa</taxon>
        <taxon>Ecdysozoa</taxon>
        <taxon>Arthropoda</taxon>
        <taxon>Hexapoda</taxon>
        <taxon>Insecta</taxon>
        <taxon>Pterygota</taxon>
        <taxon>Neoptera</taxon>
        <taxon>Endopterygota</taxon>
        <taxon>Coleoptera</taxon>
        <taxon>Polyphaga</taxon>
        <taxon>Cucujiformia</taxon>
        <taxon>Chrysomeloidea</taxon>
        <taxon>Chrysomelidae</taxon>
        <taxon>Bruchinae</taxon>
        <taxon>Bruchini</taxon>
        <taxon>Acanthoscelides</taxon>
    </lineage>
</organism>
<dbReference type="Proteomes" id="UP001152888">
    <property type="component" value="Unassembled WGS sequence"/>
</dbReference>
<proteinExistence type="predicted"/>
<gene>
    <name evidence="1" type="ORF">ACAOBT_LOCUS14453</name>
</gene>
<dbReference type="EMBL" id="CAKOFQ010006908">
    <property type="protein sequence ID" value="CAH1981397.1"/>
    <property type="molecule type" value="Genomic_DNA"/>
</dbReference>
<keyword evidence="2" id="KW-1185">Reference proteome</keyword>
<dbReference type="AlphaFoldDB" id="A0A9P0PDL8"/>
<evidence type="ECO:0000313" key="2">
    <source>
        <dbReference type="Proteomes" id="UP001152888"/>
    </source>
</evidence>
<accession>A0A9P0PDL8</accession>